<feature type="non-terminal residue" evidence="1">
    <location>
        <position position="35"/>
    </location>
</feature>
<protein>
    <submittedName>
        <fullName evidence="1">Uncharacterized protein</fullName>
    </submittedName>
</protein>
<organism evidence="1">
    <name type="scientific">marine sediment metagenome</name>
    <dbReference type="NCBI Taxonomy" id="412755"/>
    <lineage>
        <taxon>unclassified sequences</taxon>
        <taxon>metagenomes</taxon>
        <taxon>ecological metagenomes</taxon>
    </lineage>
</organism>
<name>A0A0F9PE57_9ZZZZ</name>
<accession>A0A0F9PE57</accession>
<comment type="caution">
    <text evidence="1">The sequence shown here is derived from an EMBL/GenBank/DDBJ whole genome shotgun (WGS) entry which is preliminary data.</text>
</comment>
<sequence length="35" mass="3723">MTDSEILGRSPPHDLAAEKGVIGSIILLPAMFDEV</sequence>
<evidence type="ECO:0000313" key="1">
    <source>
        <dbReference type="EMBL" id="KKM99280.1"/>
    </source>
</evidence>
<reference evidence="1" key="1">
    <citation type="journal article" date="2015" name="Nature">
        <title>Complex archaea that bridge the gap between prokaryotes and eukaryotes.</title>
        <authorList>
            <person name="Spang A."/>
            <person name="Saw J.H."/>
            <person name="Jorgensen S.L."/>
            <person name="Zaremba-Niedzwiedzka K."/>
            <person name="Martijn J."/>
            <person name="Lind A.E."/>
            <person name="van Eijk R."/>
            <person name="Schleper C."/>
            <person name="Guy L."/>
            <person name="Ettema T.J."/>
        </authorList>
    </citation>
    <scope>NUCLEOTIDE SEQUENCE</scope>
</reference>
<gene>
    <name evidence="1" type="ORF">LCGC14_1149550</name>
</gene>
<dbReference type="EMBL" id="LAZR01005516">
    <property type="protein sequence ID" value="KKM99280.1"/>
    <property type="molecule type" value="Genomic_DNA"/>
</dbReference>
<proteinExistence type="predicted"/>
<dbReference type="AlphaFoldDB" id="A0A0F9PE57"/>